<dbReference type="Pfam" id="PF00072">
    <property type="entry name" value="Response_reg"/>
    <property type="match status" value="1"/>
</dbReference>
<dbReference type="InterPro" id="IPR001789">
    <property type="entry name" value="Sig_transdc_resp-reg_receiver"/>
</dbReference>
<keyword evidence="4" id="KW-0238">DNA-binding</keyword>
<evidence type="ECO:0000313" key="8">
    <source>
        <dbReference type="EMBL" id="AGX88497.1"/>
    </source>
</evidence>
<gene>
    <name evidence="8" type="ORF">Cenrod_2442</name>
</gene>
<evidence type="ECO:0000256" key="4">
    <source>
        <dbReference type="ARBA" id="ARBA00023125"/>
    </source>
</evidence>
<evidence type="ECO:0000256" key="6">
    <source>
        <dbReference type="PROSITE-ProRule" id="PRU00169"/>
    </source>
</evidence>
<dbReference type="GO" id="GO:0032993">
    <property type="term" value="C:protein-DNA complex"/>
    <property type="evidence" value="ECO:0007669"/>
    <property type="project" value="TreeGrafter"/>
</dbReference>
<evidence type="ECO:0000256" key="5">
    <source>
        <dbReference type="ARBA" id="ARBA00023163"/>
    </source>
</evidence>
<protein>
    <submittedName>
        <fullName evidence="8">CheY-like chemotaxis protein</fullName>
    </submittedName>
</protein>
<evidence type="ECO:0000259" key="7">
    <source>
        <dbReference type="PROSITE" id="PS50110"/>
    </source>
</evidence>
<keyword evidence="2" id="KW-0902">Two-component regulatory system</keyword>
<dbReference type="GO" id="GO:0000976">
    <property type="term" value="F:transcription cis-regulatory region binding"/>
    <property type="evidence" value="ECO:0007669"/>
    <property type="project" value="TreeGrafter"/>
</dbReference>
<dbReference type="STRING" id="946483.Cenrod_2442"/>
<dbReference type="EMBL" id="CP004885">
    <property type="protein sequence ID" value="AGX88497.1"/>
    <property type="molecule type" value="Genomic_DNA"/>
</dbReference>
<dbReference type="PANTHER" id="PTHR48111">
    <property type="entry name" value="REGULATOR OF RPOS"/>
    <property type="match status" value="1"/>
</dbReference>
<keyword evidence="5" id="KW-0804">Transcription</keyword>
<keyword evidence="1 6" id="KW-0597">Phosphoprotein</keyword>
<dbReference type="PROSITE" id="PS50110">
    <property type="entry name" value="RESPONSE_REGULATORY"/>
    <property type="match status" value="1"/>
</dbReference>
<dbReference type="SMART" id="SM00448">
    <property type="entry name" value="REC"/>
    <property type="match status" value="1"/>
</dbReference>
<feature type="domain" description="Response regulatory" evidence="7">
    <location>
        <begin position="6"/>
        <end position="122"/>
    </location>
</feature>
<sequence>MKKDQTILIINGNPTDLLVLIEDLKLWGFNLMIAHNGESGLQKAAQSNPDLILLDVRMPVMDGFEVCEKLKNNSETAGIPVIFIIADVHQTDKIKGLEMGAVDYITKSFQPDEVLARINRHLEINALRKQLEAQNAQLNNHQLKLVG</sequence>
<dbReference type="PANTHER" id="PTHR48111:SF1">
    <property type="entry name" value="TWO-COMPONENT RESPONSE REGULATOR ORR33"/>
    <property type="match status" value="1"/>
</dbReference>
<evidence type="ECO:0000256" key="2">
    <source>
        <dbReference type="ARBA" id="ARBA00023012"/>
    </source>
</evidence>
<dbReference type="Gene3D" id="3.40.50.2300">
    <property type="match status" value="1"/>
</dbReference>
<dbReference type="InterPro" id="IPR011006">
    <property type="entry name" value="CheY-like_superfamily"/>
</dbReference>
<dbReference type="AlphaFoldDB" id="U5NAR5"/>
<proteinExistence type="predicted"/>
<reference evidence="8 9" key="1">
    <citation type="journal article" date="2013" name="Genome Biol.">
        <title>Genomic analysis reveals key aspects of prokaryotic symbiosis in the phototrophic consortium "Chlorochromatium aggregatum".</title>
        <authorList>
            <person name="Liu Z."/>
            <person name="Muller J."/>
            <person name="Li T."/>
            <person name="Alvey R.M."/>
            <person name="Vogl K."/>
            <person name="Frigaard N.U."/>
            <person name="Rockwell N.C."/>
            <person name="Boyd E.S."/>
            <person name="Tomsho L.P."/>
            <person name="Schuster S.C."/>
            <person name="Henke P."/>
            <person name="Rohde M."/>
            <person name="Overmann J."/>
            <person name="Bryant D.A."/>
        </authorList>
    </citation>
    <scope>NUCLEOTIDE SEQUENCE [LARGE SCALE GENOMIC DNA]</scope>
    <source>
        <strain evidence="8">CR</strain>
    </source>
</reference>
<organism evidence="8 9">
    <name type="scientific">Candidatus Symbiobacter mobilis CR</name>
    <dbReference type="NCBI Taxonomy" id="946483"/>
    <lineage>
        <taxon>Bacteria</taxon>
        <taxon>Pseudomonadati</taxon>
        <taxon>Pseudomonadota</taxon>
        <taxon>Betaproteobacteria</taxon>
        <taxon>Burkholderiales</taxon>
        <taxon>Comamonadaceae</taxon>
    </lineage>
</organism>
<dbReference type="GO" id="GO:0006355">
    <property type="term" value="P:regulation of DNA-templated transcription"/>
    <property type="evidence" value="ECO:0007669"/>
    <property type="project" value="TreeGrafter"/>
</dbReference>
<name>U5NAR5_9BURK</name>
<keyword evidence="3" id="KW-0805">Transcription regulation</keyword>
<dbReference type="SUPFAM" id="SSF52172">
    <property type="entry name" value="CheY-like"/>
    <property type="match status" value="1"/>
</dbReference>
<keyword evidence="9" id="KW-1185">Reference proteome</keyword>
<dbReference type="InterPro" id="IPR039420">
    <property type="entry name" value="WalR-like"/>
</dbReference>
<dbReference type="Proteomes" id="UP000017184">
    <property type="component" value="Chromosome"/>
</dbReference>
<dbReference type="GO" id="GO:0005829">
    <property type="term" value="C:cytosol"/>
    <property type="evidence" value="ECO:0007669"/>
    <property type="project" value="TreeGrafter"/>
</dbReference>
<dbReference type="eggNOG" id="COG0745">
    <property type="taxonomic scope" value="Bacteria"/>
</dbReference>
<dbReference type="KEGG" id="cbx:Cenrod_2442"/>
<dbReference type="RefSeq" id="WP_022776331.1">
    <property type="nucleotide sequence ID" value="NC_022576.1"/>
</dbReference>
<evidence type="ECO:0000256" key="3">
    <source>
        <dbReference type="ARBA" id="ARBA00023015"/>
    </source>
</evidence>
<accession>U5NAR5</accession>
<evidence type="ECO:0000256" key="1">
    <source>
        <dbReference type="ARBA" id="ARBA00022553"/>
    </source>
</evidence>
<dbReference type="HOGENOM" id="CLU_000445_69_17_4"/>
<dbReference type="OrthoDB" id="9800897at2"/>
<dbReference type="GO" id="GO:0000156">
    <property type="term" value="F:phosphorelay response regulator activity"/>
    <property type="evidence" value="ECO:0007669"/>
    <property type="project" value="TreeGrafter"/>
</dbReference>
<evidence type="ECO:0000313" key="9">
    <source>
        <dbReference type="Proteomes" id="UP000017184"/>
    </source>
</evidence>
<feature type="modified residue" description="4-aspartylphosphate" evidence="6">
    <location>
        <position position="55"/>
    </location>
</feature>